<gene>
    <name evidence="2" type="ORF">PIIN_06674</name>
</gene>
<dbReference type="EMBL" id="CAFZ01000180">
    <property type="protein sequence ID" value="CCA72736.1"/>
    <property type="molecule type" value="Genomic_DNA"/>
</dbReference>
<evidence type="ECO:0000313" key="3">
    <source>
        <dbReference type="Proteomes" id="UP000007148"/>
    </source>
</evidence>
<accession>G4TN45</accession>
<dbReference type="AlphaFoldDB" id="G4TN45"/>
<evidence type="ECO:0000256" key="1">
    <source>
        <dbReference type="SAM" id="MobiDB-lite"/>
    </source>
</evidence>
<protein>
    <submittedName>
        <fullName evidence="2">Uncharacterized protein</fullName>
    </submittedName>
</protein>
<feature type="compositionally biased region" description="Basic and acidic residues" evidence="1">
    <location>
        <begin position="101"/>
        <end position="136"/>
    </location>
</feature>
<reference evidence="2 3" key="1">
    <citation type="journal article" date="2011" name="PLoS Pathog.">
        <title>Endophytic Life Strategies Decoded by Genome and Transcriptome Analyses of the Mutualistic Root Symbiont Piriformospora indica.</title>
        <authorList>
            <person name="Zuccaro A."/>
            <person name="Lahrmann U."/>
            <person name="Guldener U."/>
            <person name="Langen G."/>
            <person name="Pfiffi S."/>
            <person name="Biedenkopf D."/>
            <person name="Wong P."/>
            <person name="Samans B."/>
            <person name="Grimm C."/>
            <person name="Basiewicz M."/>
            <person name="Murat C."/>
            <person name="Martin F."/>
            <person name="Kogel K.H."/>
        </authorList>
    </citation>
    <scope>NUCLEOTIDE SEQUENCE [LARGE SCALE GENOMIC DNA]</scope>
    <source>
        <strain evidence="2 3">DSM 11827</strain>
    </source>
</reference>
<dbReference type="HOGENOM" id="CLU_748246_0_0_1"/>
<name>G4TN45_SERID</name>
<proteinExistence type="predicted"/>
<feature type="compositionally biased region" description="Acidic residues" evidence="1">
    <location>
        <begin position="64"/>
        <end position="74"/>
    </location>
</feature>
<sequence length="370" mass="42244">MAFISLQLVNTPPRISNQPIVGYIEISLEVLTTYHMLNGEDPRFVGSRNSDQTCEYGIAYPDYASDEDAEGSDDPDYKEPSTTHSRHASYRSSVQSFPEDASTKTKQSEEKQDLRKEYVSSEAFERPTKESEEASHPRTLAPATSWRTGPRSSSAPRKLVIYKPESQTTASNRRLFTLQQRLLQKHYNWQTYSDAYEKASQITKYEREHDANSKPVETSSDANNDEAQSDTEFRTQYGLIDGQWYTLVLPQIKLPFTIAELKQVLQNGSRAIDLFPYWSVSDRSSRVNEGATKSETTIVAGTVAKKPPKYICYAAHRLTPVGWINVSICNSRFVVFDTFTRHLKENHLCIQRGTSVEDWINRAFLFEIVY</sequence>
<comment type="caution">
    <text evidence="2">The sequence shown here is derived from an EMBL/GenBank/DDBJ whole genome shotgun (WGS) entry which is preliminary data.</text>
</comment>
<evidence type="ECO:0000313" key="2">
    <source>
        <dbReference type="EMBL" id="CCA72736.1"/>
    </source>
</evidence>
<keyword evidence="3" id="KW-1185">Reference proteome</keyword>
<organism evidence="2 3">
    <name type="scientific">Serendipita indica (strain DSM 11827)</name>
    <name type="common">Root endophyte fungus</name>
    <name type="synonym">Piriformospora indica</name>
    <dbReference type="NCBI Taxonomy" id="1109443"/>
    <lineage>
        <taxon>Eukaryota</taxon>
        <taxon>Fungi</taxon>
        <taxon>Dikarya</taxon>
        <taxon>Basidiomycota</taxon>
        <taxon>Agaricomycotina</taxon>
        <taxon>Agaricomycetes</taxon>
        <taxon>Sebacinales</taxon>
        <taxon>Serendipitaceae</taxon>
        <taxon>Serendipita</taxon>
    </lineage>
</organism>
<feature type="region of interest" description="Disordered" evidence="1">
    <location>
        <begin position="203"/>
        <end position="230"/>
    </location>
</feature>
<dbReference type="InParanoid" id="G4TN45"/>
<dbReference type="Proteomes" id="UP000007148">
    <property type="component" value="Unassembled WGS sequence"/>
</dbReference>
<feature type="compositionally biased region" description="Polar residues" evidence="1">
    <location>
        <begin position="145"/>
        <end position="155"/>
    </location>
</feature>
<feature type="region of interest" description="Disordered" evidence="1">
    <location>
        <begin position="63"/>
        <end position="166"/>
    </location>
</feature>